<evidence type="ECO:0000256" key="7">
    <source>
        <dbReference type="PIRSR" id="PIRSR600821-52"/>
    </source>
</evidence>
<protein>
    <recommendedName>
        <fullName evidence="5">Alanine racemase</fullName>
        <ecNumber evidence="5">5.1.1.1</ecNumber>
    </recommendedName>
</protein>
<dbReference type="InterPro" id="IPR011079">
    <property type="entry name" value="Ala_racemase_C"/>
</dbReference>
<evidence type="ECO:0000256" key="2">
    <source>
        <dbReference type="ARBA" id="ARBA00001933"/>
    </source>
</evidence>
<dbReference type="SUPFAM" id="SSF51419">
    <property type="entry name" value="PLP-binding barrel"/>
    <property type="match status" value="1"/>
</dbReference>
<reference evidence="9 10" key="1">
    <citation type="submission" date="2018-06" db="EMBL/GenBank/DDBJ databases">
        <title>Genomic Encyclopedia of Archaeal and Bacterial Type Strains, Phase II (KMG-II): from individual species to whole genera.</title>
        <authorList>
            <person name="Goeker M."/>
        </authorList>
    </citation>
    <scope>NUCLEOTIDE SEQUENCE [LARGE SCALE GENOMIC DNA]</scope>
    <source>
        <strain evidence="9 10">DSM 15361</strain>
    </source>
</reference>
<keyword evidence="3 5" id="KW-0663">Pyridoxal phosphate</keyword>
<dbReference type="EC" id="5.1.1.1" evidence="5"/>
<dbReference type="PANTHER" id="PTHR30511">
    <property type="entry name" value="ALANINE RACEMASE"/>
    <property type="match status" value="1"/>
</dbReference>
<evidence type="ECO:0000313" key="9">
    <source>
        <dbReference type="EMBL" id="PZW44134.1"/>
    </source>
</evidence>
<evidence type="ECO:0000256" key="6">
    <source>
        <dbReference type="PIRSR" id="PIRSR600821-50"/>
    </source>
</evidence>
<comment type="similarity">
    <text evidence="5">Belongs to the alanine racemase family.</text>
</comment>
<feature type="binding site" evidence="5 7">
    <location>
        <position position="312"/>
    </location>
    <ligand>
        <name>substrate</name>
    </ligand>
</feature>
<dbReference type="HAMAP" id="MF_01201">
    <property type="entry name" value="Ala_racemase"/>
    <property type="match status" value="1"/>
</dbReference>
<feature type="active site" description="Proton acceptor; specific for L-alanine" evidence="5">
    <location>
        <position position="263"/>
    </location>
</feature>
<dbReference type="PANTHER" id="PTHR30511:SF0">
    <property type="entry name" value="ALANINE RACEMASE, CATABOLIC-RELATED"/>
    <property type="match status" value="1"/>
</dbReference>
<feature type="binding site" evidence="5 7">
    <location>
        <position position="135"/>
    </location>
    <ligand>
        <name>substrate</name>
    </ligand>
</feature>
<dbReference type="InterPro" id="IPR009006">
    <property type="entry name" value="Ala_racemase/Decarboxylase_C"/>
</dbReference>
<evidence type="ECO:0000313" key="10">
    <source>
        <dbReference type="Proteomes" id="UP000249542"/>
    </source>
</evidence>
<dbReference type="GO" id="GO:0030170">
    <property type="term" value="F:pyridoxal phosphate binding"/>
    <property type="evidence" value="ECO:0007669"/>
    <property type="project" value="UniProtKB-UniRule"/>
</dbReference>
<comment type="pathway">
    <text evidence="5">Amino-acid biosynthesis; D-alanine biosynthesis; D-alanine from L-alanine: step 1/1.</text>
</comment>
<dbReference type="EMBL" id="QKYV01000001">
    <property type="protein sequence ID" value="PZW44134.1"/>
    <property type="molecule type" value="Genomic_DNA"/>
</dbReference>
<gene>
    <name evidence="9" type="ORF">LX95_00465</name>
</gene>
<dbReference type="InterPro" id="IPR029066">
    <property type="entry name" value="PLP-binding_barrel"/>
</dbReference>
<dbReference type="GO" id="GO:0030632">
    <property type="term" value="P:D-alanine biosynthetic process"/>
    <property type="evidence" value="ECO:0007669"/>
    <property type="project" value="UniProtKB-UniRule"/>
</dbReference>
<dbReference type="FunFam" id="3.20.20.10:FF:000002">
    <property type="entry name" value="Alanine racemase"/>
    <property type="match status" value="1"/>
</dbReference>
<accession>A0A2W7IBQ4</accession>
<dbReference type="NCBIfam" id="TIGR00492">
    <property type="entry name" value="alr"/>
    <property type="match status" value="1"/>
</dbReference>
<proteinExistence type="inferred from homology"/>
<dbReference type="PRINTS" id="PR00992">
    <property type="entry name" value="ALARACEMASE"/>
</dbReference>
<dbReference type="SUPFAM" id="SSF50621">
    <property type="entry name" value="Alanine racemase C-terminal domain-like"/>
    <property type="match status" value="1"/>
</dbReference>
<organism evidence="9 10">
    <name type="scientific">Mesonia algae</name>
    <dbReference type="NCBI Taxonomy" id="213248"/>
    <lineage>
        <taxon>Bacteria</taxon>
        <taxon>Pseudomonadati</taxon>
        <taxon>Bacteroidota</taxon>
        <taxon>Flavobacteriia</taxon>
        <taxon>Flavobacteriales</taxon>
        <taxon>Flavobacteriaceae</taxon>
        <taxon>Mesonia</taxon>
    </lineage>
</organism>
<comment type="cofactor">
    <cofactor evidence="2 5 6">
        <name>pyridoxal 5'-phosphate</name>
        <dbReference type="ChEBI" id="CHEBI:597326"/>
    </cofactor>
</comment>
<dbReference type="Gene3D" id="3.20.20.10">
    <property type="entry name" value="Alanine racemase"/>
    <property type="match status" value="1"/>
</dbReference>
<dbReference type="InterPro" id="IPR000821">
    <property type="entry name" value="Ala_racemase"/>
</dbReference>
<dbReference type="UniPathway" id="UPA00042">
    <property type="reaction ID" value="UER00497"/>
</dbReference>
<keyword evidence="10" id="KW-1185">Reference proteome</keyword>
<dbReference type="SMART" id="SM01005">
    <property type="entry name" value="Ala_racemase_C"/>
    <property type="match status" value="1"/>
</dbReference>
<dbReference type="CDD" id="cd00430">
    <property type="entry name" value="PLPDE_III_AR"/>
    <property type="match status" value="1"/>
</dbReference>
<comment type="function">
    <text evidence="5">Catalyzes the interconversion of L-alanine and D-alanine. May also act on other amino acids.</text>
</comment>
<dbReference type="AlphaFoldDB" id="A0A2W7IBQ4"/>
<comment type="catalytic activity">
    <reaction evidence="1 5">
        <text>L-alanine = D-alanine</text>
        <dbReference type="Rhea" id="RHEA:20249"/>
        <dbReference type="ChEBI" id="CHEBI:57416"/>
        <dbReference type="ChEBI" id="CHEBI:57972"/>
        <dbReference type="EC" id="5.1.1.1"/>
    </reaction>
</comment>
<dbReference type="GO" id="GO:0005829">
    <property type="term" value="C:cytosol"/>
    <property type="evidence" value="ECO:0007669"/>
    <property type="project" value="TreeGrafter"/>
</dbReference>
<evidence type="ECO:0000259" key="8">
    <source>
        <dbReference type="SMART" id="SM01005"/>
    </source>
</evidence>
<comment type="caution">
    <text evidence="9">The sequence shown here is derived from an EMBL/GenBank/DDBJ whole genome shotgun (WGS) entry which is preliminary data.</text>
</comment>
<evidence type="ECO:0000256" key="3">
    <source>
        <dbReference type="ARBA" id="ARBA00022898"/>
    </source>
</evidence>
<evidence type="ECO:0000256" key="1">
    <source>
        <dbReference type="ARBA" id="ARBA00000316"/>
    </source>
</evidence>
<dbReference type="Pfam" id="PF01168">
    <property type="entry name" value="Ala_racemase_N"/>
    <property type="match status" value="1"/>
</dbReference>
<feature type="active site" description="Proton acceptor; specific for D-alanine" evidence="5">
    <location>
        <position position="37"/>
    </location>
</feature>
<evidence type="ECO:0000256" key="5">
    <source>
        <dbReference type="HAMAP-Rule" id="MF_01201"/>
    </source>
</evidence>
<dbReference type="GO" id="GO:0008784">
    <property type="term" value="F:alanine racemase activity"/>
    <property type="evidence" value="ECO:0007669"/>
    <property type="project" value="UniProtKB-UniRule"/>
</dbReference>
<dbReference type="Gene3D" id="2.40.37.10">
    <property type="entry name" value="Lyase, Ornithine Decarboxylase, Chain A, domain 1"/>
    <property type="match status" value="1"/>
</dbReference>
<keyword evidence="4 5" id="KW-0413">Isomerase</keyword>
<dbReference type="InterPro" id="IPR001608">
    <property type="entry name" value="Ala_racemase_N"/>
</dbReference>
<dbReference type="RefSeq" id="WP_111539800.1">
    <property type="nucleotide sequence ID" value="NZ_QKYV01000001.1"/>
</dbReference>
<dbReference type="Proteomes" id="UP000249542">
    <property type="component" value="Unassembled WGS sequence"/>
</dbReference>
<name>A0A2W7IBQ4_9FLAO</name>
<feature type="domain" description="Alanine racemase C-terminal" evidence="8">
    <location>
        <begin position="242"/>
        <end position="366"/>
    </location>
</feature>
<evidence type="ECO:0000256" key="4">
    <source>
        <dbReference type="ARBA" id="ARBA00023235"/>
    </source>
</evidence>
<dbReference type="Pfam" id="PF00842">
    <property type="entry name" value="Ala_racemase_C"/>
    <property type="match status" value="1"/>
</dbReference>
<feature type="modified residue" description="N6-(pyridoxal phosphate)lysine" evidence="5 6">
    <location>
        <position position="37"/>
    </location>
</feature>
<sequence length="367" mass="40675">MKASETVLEIDLKALEHNYRYLASKVNSQVKKLAVIKAFAYGSDSVALAKRLEKLEVDYFAVAYTKEGVALRDGGVTKPILVLHPQSAHFQEIIDRCLTPSIYSDFVLTHFIASAEANNQQHYPIHLKLNTGLNRLGFDPDEAPLIIEKLQQTSSIKVDGIFSHLAASEDPEEKEFTTSQINTFKKVSEDIIAGIGYQPLKHLCNTSGILNYPEAHFDMVRTGIGLYGYGNSDEIDKQLIPVGTLKTIISQIHHIKEGESVGYNRKFKAEKDTKTATLPLGHADGINRIYGKQKTNVSINGHLAPIIGNVCMDMIMIDISGINCKEGDEVILFGKEKSAEEFAHNAGTISYELITSVSQRVKRKIIE</sequence>